<protein>
    <submittedName>
        <fullName evidence="4">YHS domain-containing protein</fullName>
    </submittedName>
</protein>
<feature type="domain" description="YHS" evidence="2">
    <location>
        <begin position="291"/>
        <end position="334"/>
    </location>
</feature>
<dbReference type="AlphaFoldDB" id="A0A967ATA0"/>
<dbReference type="InterPro" id="IPR012348">
    <property type="entry name" value="RNR-like"/>
</dbReference>
<accession>A0A967ATA0</accession>
<dbReference type="SUPFAM" id="SSF47240">
    <property type="entry name" value="Ferritin-like"/>
    <property type="match status" value="1"/>
</dbReference>
<dbReference type="RefSeq" id="WP_152574398.1">
    <property type="nucleotide sequence ID" value="NZ_VIKU02000003.1"/>
</dbReference>
<reference evidence="4" key="1">
    <citation type="submission" date="2019-07" db="EMBL/GenBank/DDBJ databases">
        <authorList>
            <person name="De-Chao Zhang Q."/>
        </authorList>
    </citation>
    <scope>NUCLEOTIDE SEQUENCE</scope>
    <source>
        <strain evidence="4">TP-CH-4</strain>
    </source>
</reference>
<gene>
    <name evidence="4" type="ORF">FK220_011090</name>
</gene>
<sequence>MFNELALHIEKHLAQGSDFAIAQVIDRIAPSSGKVGDKALILETGEMIGWVGGGCVRGIVIKEAIEVIRTKRYRRVRISPEGGTLETANYKEYVMSCQSKGTLEVMIEPVIPQPELIIVGKSNIARKLSQLAVAADFRVTVLASAIDAQMFPSAHAMSDQVDFTSFENLNNTYIIVTTQGEDDDLSVKKALDTAVAYVGFVASKKKAKDIKAYLKSEGIPEKRIAELRSPVGLDINAKLASEVAISILAEVIGHFRNRNVLSSDPKQETLKSASEPPESSAADKFAEEYYINPVCQVPVSKSNPKHVLEYKGEKVYFCCDGCKVSFEKDPEAYMK</sequence>
<dbReference type="Pfam" id="PF04945">
    <property type="entry name" value="YHS"/>
    <property type="match status" value="1"/>
</dbReference>
<evidence type="ECO:0000259" key="2">
    <source>
        <dbReference type="Pfam" id="PF04945"/>
    </source>
</evidence>
<reference evidence="4" key="2">
    <citation type="submission" date="2020-03" db="EMBL/GenBank/DDBJ databases">
        <title>Flavobacteriaceae bacterium strain TP-CH-4, a member of the family Flavobacteriaceae isolated from a deep-sea seamount.</title>
        <authorList>
            <person name="Zhang D.-C."/>
        </authorList>
    </citation>
    <scope>NUCLEOTIDE SEQUENCE</scope>
    <source>
        <strain evidence="4">TP-CH-4</strain>
    </source>
</reference>
<dbReference type="PANTHER" id="PTHR30388">
    <property type="entry name" value="ALDEHYDE OXIDOREDUCTASE MOLYBDENUM COFACTOR ASSEMBLY PROTEIN"/>
    <property type="match status" value="1"/>
</dbReference>
<dbReference type="Gene3D" id="1.10.620.20">
    <property type="entry name" value="Ribonucleotide Reductase, subunit A"/>
    <property type="match status" value="1"/>
</dbReference>
<evidence type="ECO:0000259" key="3">
    <source>
        <dbReference type="Pfam" id="PF13478"/>
    </source>
</evidence>
<dbReference type="InterPro" id="IPR009078">
    <property type="entry name" value="Ferritin-like_SF"/>
</dbReference>
<dbReference type="InterPro" id="IPR007029">
    <property type="entry name" value="YHS_dom"/>
</dbReference>
<organism evidence="4 5">
    <name type="scientific">Pelagihabitans pacificus</name>
    <dbReference type="NCBI Taxonomy" id="2696054"/>
    <lineage>
        <taxon>Bacteria</taxon>
        <taxon>Pseudomonadati</taxon>
        <taxon>Bacteroidota</taxon>
        <taxon>Flavobacteriia</taxon>
        <taxon>Flavobacteriales</taxon>
        <taxon>Flavobacteriaceae</taxon>
        <taxon>Pelagihabitans</taxon>
    </lineage>
</organism>
<dbReference type="EMBL" id="VIKU02000003">
    <property type="protein sequence ID" value="NHF59888.1"/>
    <property type="molecule type" value="Genomic_DNA"/>
</dbReference>
<comment type="caution">
    <text evidence="4">The sequence shown here is derived from an EMBL/GenBank/DDBJ whole genome shotgun (WGS) entry which is preliminary data.</text>
</comment>
<dbReference type="PANTHER" id="PTHR30388:SF6">
    <property type="entry name" value="XANTHINE DEHYDROGENASE SUBUNIT A-RELATED"/>
    <property type="match status" value="1"/>
</dbReference>
<dbReference type="GO" id="GO:0016491">
    <property type="term" value="F:oxidoreductase activity"/>
    <property type="evidence" value="ECO:0007669"/>
    <property type="project" value="InterPro"/>
</dbReference>
<dbReference type="InterPro" id="IPR052698">
    <property type="entry name" value="MoCofactor_Util/Proc"/>
</dbReference>
<name>A0A967ATA0_9FLAO</name>
<evidence type="ECO:0000313" key="5">
    <source>
        <dbReference type="Proteomes" id="UP000707206"/>
    </source>
</evidence>
<dbReference type="InterPro" id="IPR027051">
    <property type="entry name" value="XdhC_Rossmann_dom"/>
</dbReference>
<dbReference type="Gene3D" id="3.40.50.720">
    <property type="entry name" value="NAD(P)-binding Rossmann-like Domain"/>
    <property type="match status" value="1"/>
</dbReference>
<dbReference type="InterPro" id="IPR003777">
    <property type="entry name" value="XdhC_CoxI"/>
</dbReference>
<feature type="domain" description="XdhC- CoxI" evidence="1">
    <location>
        <begin position="13"/>
        <end position="78"/>
    </location>
</feature>
<evidence type="ECO:0000313" key="4">
    <source>
        <dbReference type="EMBL" id="NHF59888.1"/>
    </source>
</evidence>
<proteinExistence type="predicted"/>
<keyword evidence="5" id="KW-1185">Reference proteome</keyword>
<dbReference type="Pfam" id="PF02625">
    <property type="entry name" value="XdhC_CoxI"/>
    <property type="match status" value="1"/>
</dbReference>
<feature type="domain" description="XdhC Rossmann" evidence="3">
    <location>
        <begin position="116"/>
        <end position="251"/>
    </location>
</feature>
<dbReference type="Pfam" id="PF13478">
    <property type="entry name" value="XdhC_C"/>
    <property type="match status" value="1"/>
</dbReference>
<dbReference type="Proteomes" id="UP000707206">
    <property type="component" value="Unassembled WGS sequence"/>
</dbReference>
<evidence type="ECO:0000259" key="1">
    <source>
        <dbReference type="Pfam" id="PF02625"/>
    </source>
</evidence>